<accession>A0A1I0EPZ6</accession>
<protein>
    <submittedName>
        <fullName evidence="1">Uncharacterized protein</fullName>
    </submittedName>
</protein>
<gene>
    <name evidence="1" type="ORF">SAMN05216412_10738</name>
</gene>
<proteinExistence type="predicted"/>
<organism evidence="1 2">
    <name type="scientific">Nitrosospira multiformis</name>
    <dbReference type="NCBI Taxonomy" id="1231"/>
    <lineage>
        <taxon>Bacteria</taxon>
        <taxon>Pseudomonadati</taxon>
        <taxon>Pseudomonadota</taxon>
        <taxon>Betaproteobacteria</taxon>
        <taxon>Nitrosomonadales</taxon>
        <taxon>Nitrosomonadaceae</taxon>
        <taxon>Nitrosospira</taxon>
    </lineage>
</organism>
<dbReference type="EMBL" id="FOHI01000007">
    <property type="protein sequence ID" value="SET47566.1"/>
    <property type="molecule type" value="Genomic_DNA"/>
</dbReference>
<evidence type="ECO:0000313" key="2">
    <source>
        <dbReference type="Proteomes" id="UP000183339"/>
    </source>
</evidence>
<reference evidence="1 2" key="1">
    <citation type="submission" date="2016-10" db="EMBL/GenBank/DDBJ databases">
        <authorList>
            <person name="de Groot N.N."/>
        </authorList>
    </citation>
    <scope>NUCLEOTIDE SEQUENCE [LARGE SCALE GENOMIC DNA]</scope>
    <source>
        <strain evidence="1 2">Nl7</strain>
    </source>
</reference>
<dbReference type="AlphaFoldDB" id="A0A1I0EPZ6"/>
<dbReference type="Proteomes" id="UP000183339">
    <property type="component" value="Unassembled WGS sequence"/>
</dbReference>
<name>A0A1I0EPZ6_9PROT</name>
<evidence type="ECO:0000313" key="1">
    <source>
        <dbReference type="EMBL" id="SET47566.1"/>
    </source>
</evidence>
<sequence>MAYGRDALKLGSLVLILLPAPVNLSNSAELPGGHLNCFYSFAFQ</sequence>